<comment type="caution">
    <text evidence="1">The sequence shown here is derived from an EMBL/GenBank/DDBJ whole genome shotgun (WGS) entry which is preliminary data.</text>
</comment>
<evidence type="ECO:0000313" key="1">
    <source>
        <dbReference type="EMBL" id="GAF73443.1"/>
    </source>
</evidence>
<sequence length="52" mass="5931">MIKISGFRAGQIVEELRRIEQTVLILIENDRLEKTSKDGTKNMEGELKLGDN</sequence>
<reference evidence="1" key="1">
    <citation type="journal article" date="2014" name="Front. Microbiol.">
        <title>High frequency of phylogenetically diverse reductive dehalogenase-homologous genes in deep subseafloor sedimentary metagenomes.</title>
        <authorList>
            <person name="Kawai M."/>
            <person name="Futagami T."/>
            <person name="Toyoda A."/>
            <person name="Takaki Y."/>
            <person name="Nishi S."/>
            <person name="Hori S."/>
            <person name="Arai W."/>
            <person name="Tsubouchi T."/>
            <person name="Morono Y."/>
            <person name="Uchiyama I."/>
            <person name="Ito T."/>
            <person name="Fujiyama A."/>
            <person name="Inagaki F."/>
            <person name="Takami H."/>
        </authorList>
    </citation>
    <scope>NUCLEOTIDE SEQUENCE</scope>
    <source>
        <strain evidence="1">Expedition CK06-06</strain>
    </source>
</reference>
<name>X0RXC9_9ZZZZ</name>
<proteinExistence type="predicted"/>
<accession>X0RXC9</accession>
<organism evidence="1">
    <name type="scientific">marine sediment metagenome</name>
    <dbReference type="NCBI Taxonomy" id="412755"/>
    <lineage>
        <taxon>unclassified sequences</taxon>
        <taxon>metagenomes</taxon>
        <taxon>ecological metagenomes</taxon>
    </lineage>
</organism>
<dbReference type="AlphaFoldDB" id="X0RXC9"/>
<gene>
    <name evidence="1" type="ORF">S01H1_15454</name>
</gene>
<dbReference type="EMBL" id="BARS01008066">
    <property type="protein sequence ID" value="GAF73443.1"/>
    <property type="molecule type" value="Genomic_DNA"/>
</dbReference>
<protein>
    <submittedName>
        <fullName evidence="1">Uncharacterized protein</fullName>
    </submittedName>
</protein>